<proteinExistence type="predicted"/>
<dbReference type="PANTHER" id="PTHR21629">
    <property type="entry name" value="C6 DOMAIN-CONTAINING PROTEIN"/>
    <property type="match status" value="1"/>
</dbReference>
<dbReference type="PANTHER" id="PTHR21629:SF4">
    <property type="entry name" value="PROTEIN CBG13119"/>
    <property type="match status" value="1"/>
</dbReference>
<sequence>MWIQSFYTLFILVVRSKMSIRACQATSSTTPAVTTTTVATTTTANPACVNCSLNAVTLTPGNTTAGTSTPTGATSTDANGCLVLTVTCTAQAGGMTFMQFNINQGGPTQPIGTVVMAQLNCVNGAWVFQPAGGPDRVVTEVNCVNV</sequence>
<accession>A0AAD4NGE3</accession>
<evidence type="ECO:0000256" key="1">
    <source>
        <dbReference type="SAM" id="SignalP"/>
    </source>
</evidence>
<reference evidence="3" key="1">
    <citation type="submission" date="2022-01" db="EMBL/GenBank/DDBJ databases">
        <title>Genome Sequence Resource for Two Populations of Ditylenchus destructor, the Migratory Endoparasitic Phytonematode.</title>
        <authorList>
            <person name="Zhang H."/>
            <person name="Lin R."/>
            <person name="Xie B."/>
        </authorList>
    </citation>
    <scope>NUCLEOTIDE SEQUENCE</scope>
    <source>
        <strain evidence="3">BazhouSP</strain>
    </source>
</reference>
<feature type="domain" description="C6" evidence="2">
    <location>
        <begin position="48"/>
        <end position="143"/>
    </location>
</feature>
<evidence type="ECO:0000259" key="2">
    <source>
        <dbReference type="SMART" id="SM01048"/>
    </source>
</evidence>
<dbReference type="Proteomes" id="UP001201812">
    <property type="component" value="Unassembled WGS sequence"/>
</dbReference>
<dbReference type="SMART" id="SM01048">
    <property type="entry name" value="C6"/>
    <property type="match status" value="1"/>
</dbReference>
<keyword evidence="4" id="KW-1185">Reference proteome</keyword>
<protein>
    <submittedName>
        <fullName evidence="3">C6 domain-containing protein</fullName>
    </submittedName>
</protein>
<gene>
    <name evidence="3" type="ORF">DdX_02561</name>
</gene>
<name>A0AAD4NGE3_9BILA</name>
<organism evidence="3 4">
    <name type="scientific">Ditylenchus destructor</name>
    <dbReference type="NCBI Taxonomy" id="166010"/>
    <lineage>
        <taxon>Eukaryota</taxon>
        <taxon>Metazoa</taxon>
        <taxon>Ecdysozoa</taxon>
        <taxon>Nematoda</taxon>
        <taxon>Chromadorea</taxon>
        <taxon>Rhabditida</taxon>
        <taxon>Tylenchina</taxon>
        <taxon>Tylenchomorpha</taxon>
        <taxon>Sphaerularioidea</taxon>
        <taxon>Anguinidae</taxon>
        <taxon>Anguininae</taxon>
        <taxon>Ditylenchus</taxon>
    </lineage>
</organism>
<comment type="caution">
    <text evidence="3">The sequence shown here is derived from an EMBL/GenBank/DDBJ whole genome shotgun (WGS) entry which is preliminary data.</text>
</comment>
<feature type="signal peptide" evidence="1">
    <location>
        <begin position="1"/>
        <end position="25"/>
    </location>
</feature>
<dbReference type="AlphaFoldDB" id="A0AAD4NGE3"/>
<keyword evidence="1" id="KW-0732">Signal</keyword>
<dbReference type="InterPro" id="IPR002601">
    <property type="entry name" value="C6_domain"/>
</dbReference>
<dbReference type="Pfam" id="PF01681">
    <property type="entry name" value="C6"/>
    <property type="match status" value="1"/>
</dbReference>
<evidence type="ECO:0000313" key="3">
    <source>
        <dbReference type="EMBL" id="KAI1725876.1"/>
    </source>
</evidence>
<evidence type="ECO:0000313" key="4">
    <source>
        <dbReference type="Proteomes" id="UP001201812"/>
    </source>
</evidence>
<dbReference type="EMBL" id="JAKKPZ010000002">
    <property type="protein sequence ID" value="KAI1725876.1"/>
    <property type="molecule type" value="Genomic_DNA"/>
</dbReference>
<feature type="chain" id="PRO_5042024014" evidence="1">
    <location>
        <begin position="26"/>
        <end position="146"/>
    </location>
</feature>